<dbReference type="EMBL" id="VXLD01000004">
    <property type="protein sequence ID" value="KAB1855669.1"/>
    <property type="molecule type" value="Genomic_DNA"/>
</dbReference>
<reference evidence="3 4" key="1">
    <citation type="submission" date="2019-09" db="EMBL/GenBank/DDBJ databases">
        <title>Draft genome sequence of Acinetobacter tandoii W4-4-4 isolated from environmental water sample.</title>
        <authorList>
            <person name="Wee S.K."/>
            <person name="Yan B."/>
            <person name="Mustaffa S.B."/>
            <person name="Yap E.P.H."/>
        </authorList>
    </citation>
    <scope>NUCLEOTIDE SEQUENCE [LARGE SCALE GENOMIC DNA]</scope>
    <source>
        <strain evidence="3 4">W4-4-4</strain>
    </source>
</reference>
<dbReference type="PROSITE" id="PS00383">
    <property type="entry name" value="TYR_PHOSPHATASE_1"/>
    <property type="match status" value="1"/>
</dbReference>
<keyword evidence="1" id="KW-0732">Signal</keyword>
<accession>A0A5N4WIY0</accession>
<evidence type="ECO:0000256" key="1">
    <source>
        <dbReference type="SAM" id="SignalP"/>
    </source>
</evidence>
<feature type="domain" description="Tyrosine specific protein phosphatases" evidence="2">
    <location>
        <begin position="109"/>
        <end position="163"/>
    </location>
</feature>
<proteinExistence type="predicted"/>
<dbReference type="Gene3D" id="3.90.190.10">
    <property type="entry name" value="Protein tyrosine phosphatase superfamily"/>
    <property type="match status" value="1"/>
</dbReference>
<dbReference type="InterPro" id="IPR000387">
    <property type="entry name" value="Tyr_Pase_dom"/>
</dbReference>
<organism evidence="3 4">
    <name type="scientific">Acinetobacter tandoii</name>
    <dbReference type="NCBI Taxonomy" id="202954"/>
    <lineage>
        <taxon>Bacteria</taxon>
        <taxon>Pseudomonadati</taxon>
        <taxon>Pseudomonadota</taxon>
        <taxon>Gammaproteobacteria</taxon>
        <taxon>Moraxellales</taxon>
        <taxon>Moraxellaceae</taxon>
        <taxon>Acinetobacter</taxon>
    </lineage>
</organism>
<dbReference type="SUPFAM" id="SSF52799">
    <property type="entry name" value="(Phosphotyrosine protein) phosphatases II"/>
    <property type="match status" value="1"/>
</dbReference>
<sequence length="196" mass="22489">MKIQISILYSCLCFSTLNLSGCMTTPALPPEARPTQWGTLINQADNFYQISTDIFRSEQPNTEMASSLKAHDIGVVINLRSRHQDPQNLDAQNFELVHIPIHTWAINREDLLAVMRQIQLAKAQQQKVLIHCYHGSDRTGASIAMYRIVFEQWSIDDALQEMKYGGYGFHPIWQNIENLFTPENVKWIQEQLSNPS</sequence>
<feature type="signal peptide" evidence="1">
    <location>
        <begin position="1"/>
        <end position="20"/>
    </location>
</feature>
<name>A0A5N4WIY0_9GAMM</name>
<feature type="chain" id="PRO_5024393399" evidence="1">
    <location>
        <begin position="21"/>
        <end position="196"/>
    </location>
</feature>
<gene>
    <name evidence="3" type="ORF">F4W09_07635</name>
</gene>
<dbReference type="InterPro" id="IPR016130">
    <property type="entry name" value="Tyr_Pase_AS"/>
</dbReference>
<comment type="caution">
    <text evidence="3">The sequence shown here is derived from an EMBL/GenBank/DDBJ whole genome shotgun (WGS) entry which is preliminary data.</text>
</comment>
<dbReference type="Proteomes" id="UP000325788">
    <property type="component" value="Unassembled WGS sequence"/>
</dbReference>
<dbReference type="InterPro" id="IPR029021">
    <property type="entry name" value="Prot-tyrosine_phosphatase-like"/>
</dbReference>
<evidence type="ECO:0000313" key="4">
    <source>
        <dbReference type="Proteomes" id="UP000325788"/>
    </source>
</evidence>
<dbReference type="Pfam" id="PF00782">
    <property type="entry name" value="DSPc"/>
    <property type="match status" value="1"/>
</dbReference>
<evidence type="ECO:0000259" key="2">
    <source>
        <dbReference type="PROSITE" id="PS50056"/>
    </source>
</evidence>
<dbReference type="InterPro" id="IPR000340">
    <property type="entry name" value="Dual-sp_phosphatase_cat-dom"/>
</dbReference>
<dbReference type="AlphaFoldDB" id="A0A5N4WIY0"/>
<dbReference type="RefSeq" id="WP_151504478.1">
    <property type="nucleotide sequence ID" value="NZ_VXLD01000004.1"/>
</dbReference>
<protein>
    <submittedName>
        <fullName evidence="3">Protein tyrosine phosphatase</fullName>
    </submittedName>
</protein>
<evidence type="ECO:0000313" key="3">
    <source>
        <dbReference type="EMBL" id="KAB1855669.1"/>
    </source>
</evidence>
<dbReference type="PROSITE" id="PS50056">
    <property type="entry name" value="TYR_PHOSPHATASE_2"/>
    <property type="match status" value="1"/>
</dbReference>